<evidence type="ECO:0000313" key="2">
    <source>
        <dbReference type="EMBL" id="MFD0861826.1"/>
    </source>
</evidence>
<sequence length="657" mass="76153">MRALKCIGLLMCLQMGFAQDTDQFKFGLPTEEHRAFKTYAKDSTANAVVLYEWGKSSIEKGNGGLTFLFEEYVVRIKILKKSGSEHANVEIPLYTGNRFNDKLIEARAVAIDPETLQRTALKKNEVYTTAENDRWSVARFTVPNVQEGSIIDYYFKTRSAYFFNFTSWYFQEDIPKIYSEFNTSIPANYKYNIKLVGSLKLDDHQSKVKENCYQFSGVGYAGCAVEKYVMKDIPAFKEEEHMTSKENFISHIEYELKEVERFDGTKEKYSKTWDDVDREIKTDEEIGSESRREGYFKREVPSELLAGPNTLEKAKEIYYHLQKELVWNKRYNIFKDVNAKRAWQEKSGNIAELNLVLLNVLKAADFDAHFALLSTRDHGVPSKLFPVLTEFNYLVVWLEIDGKAFFLDITDKGLPFGTLPFKALNGYARIMDLKKGSFWKDIKVKEHSTHLTAINLDIDSEGKVSGKMRLSKSKYAAYDKRKTLNKIDIDGYLSKIEDDNPQLTIENYEHVDLDNREALLKETFHFVLEPTKPDVNTLFIFPFVTKTLEKNPFTLDERNYPVDFGYPNSYRQQISLNIDPQWEIAELPEEIGLRLPDNSAILLFKIQKTDHKVAMSYNLTIRKSTYTPAQYFELKQLFKKAIDLQNGKPIVLKKKHS</sequence>
<evidence type="ECO:0008006" key="4">
    <source>
        <dbReference type="Google" id="ProtNLM"/>
    </source>
</evidence>
<proteinExistence type="predicted"/>
<comment type="caution">
    <text evidence="2">The sequence shown here is derived from an EMBL/GenBank/DDBJ whole genome shotgun (WGS) entry which is preliminary data.</text>
</comment>
<dbReference type="Gene3D" id="3.10.620.30">
    <property type="match status" value="1"/>
</dbReference>
<dbReference type="Proteomes" id="UP001596978">
    <property type="component" value="Unassembled WGS sequence"/>
</dbReference>
<dbReference type="RefSeq" id="WP_386405575.1">
    <property type="nucleotide sequence ID" value="NZ_JBHTJH010000004.1"/>
</dbReference>
<dbReference type="Gene3D" id="2.60.40.3140">
    <property type="match status" value="1"/>
</dbReference>
<feature type="signal peptide" evidence="1">
    <location>
        <begin position="1"/>
        <end position="18"/>
    </location>
</feature>
<evidence type="ECO:0000313" key="3">
    <source>
        <dbReference type="Proteomes" id="UP001596978"/>
    </source>
</evidence>
<reference evidence="3" key="1">
    <citation type="journal article" date="2019" name="Int. J. Syst. Evol. Microbiol.">
        <title>The Global Catalogue of Microorganisms (GCM) 10K type strain sequencing project: providing services to taxonomists for standard genome sequencing and annotation.</title>
        <authorList>
            <consortium name="The Broad Institute Genomics Platform"/>
            <consortium name="The Broad Institute Genome Sequencing Center for Infectious Disease"/>
            <person name="Wu L."/>
            <person name="Ma J."/>
        </authorList>
    </citation>
    <scope>NUCLEOTIDE SEQUENCE [LARGE SCALE GENOMIC DNA]</scope>
    <source>
        <strain evidence="3">CCUG 62952</strain>
    </source>
</reference>
<keyword evidence="1" id="KW-0732">Signal</keyword>
<protein>
    <recommendedName>
        <fullName evidence="4">DUF3857 domain-containing protein</fullName>
    </recommendedName>
</protein>
<dbReference type="Gene3D" id="2.60.120.1130">
    <property type="match status" value="1"/>
</dbReference>
<name>A0ABW3CYS3_9FLAO</name>
<organism evidence="2 3">
    <name type="scientific">Sungkyunkwania multivorans</name>
    <dbReference type="NCBI Taxonomy" id="1173618"/>
    <lineage>
        <taxon>Bacteria</taxon>
        <taxon>Pseudomonadati</taxon>
        <taxon>Bacteroidota</taxon>
        <taxon>Flavobacteriia</taxon>
        <taxon>Flavobacteriales</taxon>
        <taxon>Flavobacteriaceae</taxon>
        <taxon>Sungkyunkwania</taxon>
    </lineage>
</organism>
<evidence type="ECO:0000256" key="1">
    <source>
        <dbReference type="SAM" id="SignalP"/>
    </source>
</evidence>
<dbReference type="EMBL" id="JBHTJH010000004">
    <property type="protein sequence ID" value="MFD0861826.1"/>
    <property type="molecule type" value="Genomic_DNA"/>
</dbReference>
<feature type="chain" id="PRO_5045497243" description="DUF3857 domain-containing protein" evidence="1">
    <location>
        <begin position="19"/>
        <end position="657"/>
    </location>
</feature>
<gene>
    <name evidence="2" type="ORF">ACFQ1M_06380</name>
</gene>
<keyword evidence="3" id="KW-1185">Reference proteome</keyword>
<accession>A0ABW3CYS3</accession>